<organism evidence="3 4">
    <name type="scientific">Bifidobacterium bohemicum DSM 22767</name>
    <dbReference type="NCBI Taxonomy" id="1437606"/>
    <lineage>
        <taxon>Bacteria</taxon>
        <taxon>Bacillati</taxon>
        <taxon>Actinomycetota</taxon>
        <taxon>Actinomycetes</taxon>
        <taxon>Bifidobacteriales</taxon>
        <taxon>Bifidobacteriaceae</taxon>
        <taxon>Bifidobacterium</taxon>
    </lineage>
</organism>
<feature type="region of interest" description="Disordered" evidence="1">
    <location>
        <begin position="46"/>
        <end position="70"/>
    </location>
</feature>
<proteinExistence type="predicted"/>
<evidence type="ECO:0000256" key="1">
    <source>
        <dbReference type="SAM" id="MobiDB-lite"/>
    </source>
</evidence>
<dbReference type="Proteomes" id="UP000029096">
    <property type="component" value="Unassembled WGS sequence"/>
</dbReference>
<evidence type="ECO:0000313" key="4">
    <source>
        <dbReference type="Proteomes" id="UP000029096"/>
    </source>
</evidence>
<feature type="transmembrane region" description="Helical" evidence="2">
    <location>
        <begin position="112"/>
        <end position="131"/>
    </location>
</feature>
<feature type="transmembrane region" description="Helical" evidence="2">
    <location>
        <begin position="85"/>
        <end position="106"/>
    </location>
</feature>
<keyword evidence="2" id="KW-0812">Transmembrane</keyword>
<comment type="caution">
    <text evidence="3">The sequence shown here is derived from an EMBL/GenBank/DDBJ whole genome shotgun (WGS) entry which is preliminary data.</text>
</comment>
<gene>
    <name evidence="3" type="ORF">BBOH_0206</name>
</gene>
<dbReference type="EMBL" id="JGYP01000001">
    <property type="protein sequence ID" value="KFI46734.1"/>
    <property type="molecule type" value="Genomic_DNA"/>
</dbReference>
<evidence type="ECO:0000256" key="2">
    <source>
        <dbReference type="SAM" id="Phobius"/>
    </source>
</evidence>
<dbReference type="eggNOG" id="ENOG5032C84">
    <property type="taxonomic scope" value="Bacteria"/>
</dbReference>
<feature type="region of interest" description="Disordered" evidence="1">
    <location>
        <begin position="1"/>
        <end position="27"/>
    </location>
</feature>
<name>A0A086ZJN4_9BIFI</name>
<keyword evidence="4" id="KW-1185">Reference proteome</keyword>
<protein>
    <recommendedName>
        <fullName evidence="5">Tripartite tricarboxylate transporter TctB family protein</fullName>
    </recommendedName>
</protein>
<sequence length="149" mass="16832">MPNRAERRAQAKRTRQGTQDRFDRTRGRTGIVDEYALQERSRHLIEDGGTGWKPKAETLSSPTLDDDPDLKNPTVLRAPHSVRQWFRVASWVFIVAAAIAFFVVMWLPSHPLWLMITVSAVFVVGVISLFFTAGDYRHNPNLDANGTAV</sequence>
<dbReference type="OrthoDB" id="3242741at2"/>
<evidence type="ECO:0008006" key="5">
    <source>
        <dbReference type="Google" id="ProtNLM"/>
    </source>
</evidence>
<dbReference type="STRING" id="1437606.BBOH_0206"/>
<evidence type="ECO:0000313" key="3">
    <source>
        <dbReference type="EMBL" id="KFI46734.1"/>
    </source>
</evidence>
<dbReference type="AlphaFoldDB" id="A0A086ZJN4"/>
<accession>A0A086ZJN4</accession>
<keyword evidence="2" id="KW-1133">Transmembrane helix</keyword>
<keyword evidence="2" id="KW-0472">Membrane</keyword>
<reference evidence="3 4" key="1">
    <citation type="submission" date="2014-03" db="EMBL/GenBank/DDBJ databases">
        <title>Genomics of Bifidobacteria.</title>
        <authorList>
            <person name="Ventura M."/>
            <person name="Milani C."/>
            <person name="Lugli G.A."/>
        </authorList>
    </citation>
    <scope>NUCLEOTIDE SEQUENCE [LARGE SCALE GENOMIC DNA]</scope>
    <source>
        <strain evidence="3 4">DSM 22767</strain>
    </source>
</reference>
<dbReference type="RefSeq" id="WP_033520261.1">
    <property type="nucleotide sequence ID" value="NZ_JDUS01000001.1"/>
</dbReference>